<dbReference type="InterPro" id="IPR055411">
    <property type="entry name" value="LRR_FXL15/At3g58940/PEG3-like"/>
</dbReference>
<organism evidence="2 3">
    <name type="scientific">Capsella rubella</name>
    <dbReference type="NCBI Taxonomy" id="81985"/>
    <lineage>
        <taxon>Eukaryota</taxon>
        <taxon>Viridiplantae</taxon>
        <taxon>Streptophyta</taxon>
        <taxon>Embryophyta</taxon>
        <taxon>Tracheophyta</taxon>
        <taxon>Spermatophyta</taxon>
        <taxon>Magnoliopsida</taxon>
        <taxon>eudicotyledons</taxon>
        <taxon>Gunneridae</taxon>
        <taxon>Pentapetalae</taxon>
        <taxon>rosids</taxon>
        <taxon>malvids</taxon>
        <taxon>Brassicales</taxon>
        <taxon>Brassicaceae</taxon>
        <taxon>Camelineae</taxon>
        <taxon>Capsella</taxon>
    </lineage>
</organism>
<dbReference type="AlphaFoldDB" id="R0HQ07"/>
<dbReference type="InterPro" id="IPR055294">
    <property type="entry name" value="FBL60-like"/>
</dbReference>
<dbReference type="SUPFAM" id="SSF81383">
    <property type="entry name" value="F-box domain"/>
    <property type="match status" value="1"/>
</dbReference>
<dbReference type="SMART" id="SM00579">
    <property type="entry name" value="FBD"/>
    <property type="match status" value="1"/>
</dbReference>
<dbReference type="EMBL" id="KB870809">
    <property type="protein sequence ID" value="EOA26003.1"/>
    <property type="molecule type" value="Genomic_DNA"/>
</dbReference>
<dbReference type="Pfam" id="PF24758">
    <property type="entry name" value="LRR_At5g56370"/>
    <property type="match status" value="1"/>
</dbReference>
<evidence type="ECO:0000259" key="1">
    <source>
        <dbReference type="SMART" id="SM00579"/>
    </source>
</evidence>
<dbReference type="Gene3D" id="3.80.10.10">
    <property type="entry name" value="Ribonuclease Inhibitor"/>
    <property type="match status" value="1"/>
</dbReference>
<dbReference type="InterPro" id="IPR032675">
    <property type="entry name" value="LRR_dom_sf"/>
</dbReference>
<gene>
    <name evidence="2" type="ORF">CARUB_v10019406mg</name>
</gene>
<accession>R0HQ07</accession>
<dbReference type="InterPro" id="IPR053781">
    <property type="entry name" value="F-box_AtFBL13-like"/>
</dbReference>
<dbReference type="Proteomes" id="UP000029121">
    <property type="component" value="Unassembled WGS sequence"/>
</dbReference>
<proteinExistence type="predicted"/>
<dbReference type="STRING" id="81985.R0HQ07"/>
<dbReference type="KEGG" id="crb:17886184"/>
<feature type="domain" description="FBD" evidence="1">
    <location>
        <begin position="371"/>
        <end position="442"/>
    </location>
</feature>
<keyword evidence="3" id="KW-1185">Reference proteome</keyword>
<dbReference type="SUPFAM" id="SSF52047">
    <property type="entry name" value="RNI-like"/>
    <property type="match status" value="1"/>
</dbReference>
<dbReference type="InterPro" id="IPR036047">
    <property type="entry name" value="F-box-like_dom_sf"/>
</dbReference>
<sequence>MDRISNLPDEIVFQIGSFLSAKEAAFTTVLSKRWHHLFTIVPDLHFDGSVKDGESLTDFVDRVLALPATCRVNKFSLNWWFDEDTEPAQYDRINRCLRHVLKRGVMVLTLRINGVEAYTLPSEVFTCETVTKLSLGCHFAIDSLPQNALLTGLKTLSLSYVRFYEFGRCAFKALLAAAPVLEELTISGVNWQLWKWSRTVSSSSLKRLTIMRNEWDSFDGSDFKSISFNTPGLAYLYYSDYVPREYLYVNFDSLVEATLYLCPEENYMWGEGDEKRFRPMNLLNGLKNVEILNLYTIMTAKMFYVFREALPVFEKLSSLYVSLSNFCWSPMPMLITKSPNLKTLEINGPLHNKNFYYCEEDSVCECVSEYSFFLSCPLEVVEINDYYGSPVELIQMKHFLEKLSCLKLVKVHSQATGKYKVKLIGDLQRLSRASSQCKFEIVS</sequence>
<protein>
    <recommendedName>
        <fullName evidence="1">FBD domain-containing protein</fullName>
    </recommendedName>
</protein>
<dbReference type="PANTHER" id="PTHR31293:SF12">
    <property type="entry name" value="RNI-LIKE SUPERFAMILY PROTEIN"/>
    <property type="match status" value="1"/>
</dbReference>
<dbReference type="OrthoDB" id="612216at2759"/>
<dbReference type="PANTHER" id="PTHR31293">
    <property type="entry name" value="RNI-LIKE SUPERFAMILY PROTEIN"/>
    <property type="match status" value="1"/>
</dbReference>
<reference evidence="3" key="1">
    <citation type="journal article" date="2013" name="Nat. Genet.">
        <title>The Capsella rubella genome and the genomic consequences of rapid mating system evolution.</title>
        <authorList>
            <person name="Slotte T."/>
            <person name="Hazzouri K.M."/>
            <person name="Agren J.A."/>
            <person name="Koenig D."/>
            <person name="Maumus F."/>
            <person name="Guo Y.L."/>
            <person name="Steige K."/>
            <person name="Platts A.E."/>
            <person name="Escobar J.S."/>
            <person name="Newman L.K."/>
            <person name="Wang W."/>
            <person name="Mandakova T."/>
            <person name="Vello E."/>
            <person name="Smith L.M."/>
            <person name="Henz S.R."/>
            <person name="Steffen J."/>
            <person name="Takuno S."/>
            <person name="Brandvain Y."/>
            <person name="Coop G."/>
            <person name="Andolfatto P."/>
            <person name="Hu T.T."/>
            <person name="Blanchette M."/>
            <person name="Clark R.M."/>
            <person name="Quesneville H."/>
            <person name="Nordborg M."/>
            <person name="Gaut B.S."/>
            <person name="Lysak M.A."/>
            <person name="Jenkins J."/>
            <person name="Grimwood J."/>
            <person name="Chapman J."/>
            <person name="Prochnik S."/>
            <person name="Shu S."/>
            <person name="Rokhsar D."/>
            <person name="Schmutz J."/>
            <person name="Weigel D."/>
            <person name="Wright S.I."/>
        </authorList>
    </citation>
    <scope>NUCLEOTIDE SEQUENCE [LARGE SCALE GENOMIC DNA]</scope>
    <source>
        <strain evidence="3">cv. Monte Gargano</strain>
    </source>
</reference>
<name>R0HQ07_9BRAS</name>
<dbReference type="CDD" id="cd22160">
    <property type="entry name" value="F-box_AtFBL13-like"/>
    <property type="match status" value="1"/>
</dbReference>
<evidence type="ECO:0000313" key="3">
    <source>
        <dbReference type="Proteomes" id="UP000029121"/>
    </source>
</evidence>
<evidence type="ECO:0000313" key="2">
    <source>
        <dbReference type="EMBL" id="EOA26003.1"/>
    </source>
</evidence>
<dbReference type="InterPro" id="IPR006566">
    <property type="entry name" value="FBD"/>
</dbReference>